<sequence length="163" mass="17509">MFLRTILFTCFIVYGYASTSFDLTAAMSSGDIDKIKLFCKNFDAGFTSMSLSAEEKKKAGFVKDTLCTDAYLDSVQEVAPLVKCSQQAAIKLELTTTCGSIDAETSCSDLGKWSKCQDGILTKRCDNVPNVAALIAKSNEATFSQSQKGECMKEVAAAASGKK</sequence>
<accession>A0AAF3ETV4</accession>
<reference evidence="3" key="1">
    <citation type="submission" date="2024-02" db="UniProtKB">
        <authorList>
            <consortium name="WormBaseParasite"/>
        </authorList>
    </citation>
    <scope>IDENTIFICATION</scope>
</reference>
<feature type="signal peptide" evidence="1">
    <location>
        <begin position="1"/>
        <end position="17"/>
    </location>
</feature>
<evidence type="ECO:0000313" key="2">
    <source>
        <dbReference type="Proteomes" id="UP000887575"/>
    </source>
</evidence>
<feature type="chain" id="PRO_5042065725" evidence="1">
    <location>
        <begin position="18"/>
        <end position="163"/>
    </location>
</feature>
<dbReference type="Proteomes" id="UP000887575">
    <property type="component" value="Unassembled WGS sequence"/>
</dbReference>
<keyword evidence="2" id="KW-1185">Reference proteome</keyword>
<keyword evidence="1" id="KW-0732">Signal</keyword>
<dbReference type="AlphaFoldDB" id="A0AAF3ETV4"/>
<protein>
    <submittedName>
        <fullName evidence="3">Uncharacterized protein</fullName>
    </submittedName>
</protein>
<evidence type="ECO:0000313" key="3">
    <source>
        <dbReference type="WBParaSite" id="MBELARI_LOCUS17496"/>
    </source>
</evidence>
<name>A0AAF3ETV4_9BILA</name>
<dbReference type="WBParaSite" id="MBELARI_LOCUS17496">
    <property type="protein sequence ID" value="MBELARI_LOCUS17496"/>
    <property type="gene ID" value="MBELARI_LOCUS17496"/>
</dbReference>
<evidence type="ECO:0000256" key="1">
    <source>
        <dbReference type="SAM" id="SignalP"/>
    </source>
</evidence>
<proteinExistence type="predicted"/>
<organism evidence="2 3">
    <name type="scientific">Mesorhabditis belari</name>
    <dbReference type="NCBI Taxonomy" id="2138241"/>
    <lineage>
        <taxon>Eukaryota</taxon>
        <taxon>Metazoa</taxon>
        <taxon>Ecdysozoa</taxon>
        <taxon>Nematoda</taxon>
        <taxon>Chromadorea</taxon>
        <taxon>Rhabditida</taxon>
        <taxon>Rhabditina</taxon>
        <taxon>Rhabditomorpha</taxon>
        <taxon>Rhabditoidea</taxon>
        <taxon>Rhabditidae</taxon>
        <taxon>Mesorhabditinae</taxon>
        <taxon>Mesorhabditis</taxon>
    </lineage>
</organism>